<gene>
    <name evidence="1" type="ORF">GCM10022268_24150</name>
</gene>
<proteinExistence type="predicted"/>
<name>A0ABP7E5J6_9SPHN</name>
<evidence type="ECO:0000313" key="2">
    <source>
        <dbReference type="Proteomes" id="UP001500523"/>
    </source>
</evidence>
<dbReference type="Proteomes" id="UP001500523">
    <property type="component" value="Unassembled WGS sequence"/>
</dbReference>
<organism evidence="1 2">
    <name type="scientific">Sphingomonas cynarae</name>
    <dbReference type="NCBI Taxonomy" id="930197"/>
    <lineage>
        <taxon>Bacteria</taxon>
        <taxon>Pseudomonadati</taxon>
        <taxon>Pseudomonadota</taxon>
        <taxon>Alphaproteobacteria</taxon>
        <taxon>Sphingomonadales</taxon>
        <taxon>Sphingomonadaceae</taxon>
        <taxon>Sphingomonas</taxon>
    </lineage>
</organism>
<protein>
    <submittedName>
        <fullName evidence="1">Uncharacterized protein</fullName>
    </submittedName>
</protein>
<keyword evidence="2" id="KW-1185">Reference proteome</keyword>
<reference evidence="2" key="1">
    <citation type="journal article" date="2019" name="Int. J. Syst. Evol. Microbiol.">
        <title>The Global Catalogue of Microorganisms (GCM) 10K type strain sequencing project: providing services to taxonomists for standard genome sequencing and annotation.</title>
        <authorList>
            <consortium name="The Broad Institute Genomics Platform"/>
            <consortium name="The Broad Institute Genome Sequencing Center for Infectious Disease"/>
            <person name="Wu L."/>
            <person name="Ma J."/>
        </authorList>
    </citation>
    <scope>NUCLEOTIDE SEQUENCE [LARGE SCALE GENOMIC DNA]</scope>
    <source>
        <strain evidence="2">JCM 17498</strain>
    </source>
</reference>
<accession>A0ABP7E5J6</accession>
<sequence>MGADTSAKLKLSVWRDFNPSRALIQWRQESSEVHLLSADRDLQQEVYSWQMKEDPFGGVPDDAIRANLHALLMERFASSKSPSDRRVDLLQDFISEAKRVVRDGQSEWTGSQAAPDDDEDAPYMLNPLLALALHLDWLRASFSGQPGISVSIR</sequence>
<evidence type="ECO:0000313" key="1">
    <source>
        <dbReference type="EMBL" id="GAA3714601.1"/>
    </source>
</evidence>
<comment type="caution">
    <text evidence="1">The sequence shown here is derived from an EMBL/GenBank/DDBJ whole genome shotgun (WGS) entry which is preliminary data.</text>
</comment>
<dbReference type="EMBL" id="BAABBF010000005">
    <property type="protein sequence ID" value="GAA3714601.1"/>
    <property type="molecule type" value="Genomic_DNA"/>
</dbReference>